<dbReference type="InterPro" id="IPR004113">
    <property type="entry name" value="FAD-bd_oxidored_4_C"/>
</dbReference>
<evidence type="ECO:0000313" key="7">
    <source>
        <dbReference type="EMBL" id="CAJ1966271.1"/>
    </source>
</evidence>
<evidence type="ECO:0000256" key="4">
    <source>
        <dbReference type="ARBA" id="ARBA00022827"/>
    </source>
</evidence>
<keyword evidence="5" id="KW-0560">Oxidoreductase</keyword>
<dbReference type="PANTHER" id="PTHR43716:SF1">
    <property type="entry name" value="D-2-HYDROXYGLUTARATE DEHYDROGENASE, MITOCHONDRIAL"/>
    <property type="match status" value="1"/>
</dbReference>
<dbReference type="PROSITE" id="PS51387">
    <property type="entry name" value="FAD_PCMH"/>
    <property type="match status" value="1"/>
</dbReference>
<dbReference type="InterPro" id="IPR036318">
    <property type="entry name" value="FAD-bd_PCMH-like_sf"/>
</dbReference>
<keyword evidence="3" id="KW-0285">Flavoprotein</keyword>
<dbReference type="FunFam" id="3.30.70.2190:FF:000001">
    <property type="entry name" value="D-2-hydroxyglutarate dehydrogenase mitochondrial"/>
    <property type="match status" value="1"/>
</dbReference>
<comment type="cofactor">
    <cofactor evidence="1">
        <name>FAD</name>
        <dbReference type="ChEBI" id="CHEBI:57692"/>
    </cofactor>
</comment>
<dbReference type="Pfam" id="PF02913">
    <property type="entry name" value="FAD-oxidase_C"/>
    <property type="match status" value="1"/>
</dbReference>
<evidence type="ECO:0000256" key="1">
    <source>
        <dbReference type="ARBA" id="ARBA00001974"/>
    </source>
</evidence>
<evidence type="ECO:0000256" key="2">
    <source>
        <dbReference type="ARBA" id="ARBA00008000"/>
    </source>
</evidence>
<dbReference type="FunFam" id="1.10.45.10:FF:000001">
    <property type="entry name" value="D-lactate dehydrogenase mitochondrial"/>
    <property type="match status" value="1"/>
</dbReference>
<evidence type="ECO:0000256" key="3">
    <source>
        <dbReference type="ARBA" id="ARBA00022630"/>
    </source>
</evidence>
<dbReference type="Gene3D" id="1.10.45.10">
    <property type="entry name" value="Vanillyl-alcohol Oxidase, Chain A, domain 4"/>
    <property type="match status" value="1"/>
</dbReference>
<proteinExistence type="inferred from homology"/>
<comment type="similarity">
    <text evidence="2">Belongs to the FAD-binding oxidoreductase/transferase type 4 family.</text>
</comment>
<dbReference type="InterPro" id="IPR016166">
    <property type="entry name" value="FAD-bd_PCMH"/>
</dbReference>
<comment type="caution">
    <text evidence="7">The sequence shown here is derived from an EMBL/GenBank/DDBJ whole genome shotgun (WGS) entry which is preliminary data.</text>
</comment>
<dbReference type="InterPro" id="IPR016167">
    <property type="entry name" value="FAD-bd_PCMH_sub1"/>
</dbReference>
<dbReference type="PANTHER" id="PTHR43716">
    <property type="entry name" value="D-2-HYDROXYGLUTARATE DEHYDROGENASE, MITOCHONDRIAL"/>
    <property type="match status" value="1"/>
</dbReference>
<dbReference type="AlphaFoldDB" id="A0AAD2G8R9"/>
<dbReference type="GO" id="GO:0005739">
    <property type="term" value="C:mitochondrion"/>
    <property type="evidence" value="ECO:0007669"/>
    <property type="project" value="TreeGrafter"/>
</dbReference>
<accession>A0AAD2G8R9</accession>
<evidence type="ECO:0000313" key="8">
    <source>
        <dbReference type="Proteomes" id="UP001295423"/>
    </source>
</evidence>
<dbReference type="InterPro" id="IPR016164">
    <property type="entry name" value="FAD-linked_Oxase-like_C"/>
</dbReference>
<dbReference type="EMBL" id="CAKOGP040002269">
    <property type="protein sequence ID" value="CAJ1966271.1"/>
    <property type="molecule type" value="Genomic_DNA"/>
</dbReference>
<reference evidence="7" key="1">
    <citation type="submission" date="2023-08" db="EMBL/GenBank/DDBJ databases">
        <authorList>
            <person name="Audoor S."/>
            <person name="Bilcke G."/>
        </authorList>
    </citation>
    <scope>NUCLEOTIDE SEQUENCE</scope>
</reference>
<feature type="domain" description="FAD-binding PCMH-type" evidence="6">
    <location>
        <begin position="70"/>
        <end position="251"/>
    </location>
</feature>
<sequence length="507" mass="56078">MFRNQSSLRRYANRFISRSSTALASLNRPTEIDVQELLKLLNNRPNGVLVAEDGVSEDLTRYNHDWTNQYKGNSRVVVRPQSTAEVSRILKYCNSRMIGVVPQGGNTALTGGSVPLDCEVVLSLEKMSDIHSLDPTTGILTCDAGCILQNLLDFAAAKDHLVPVDLGAKGTCQIGGNISTNAGGSFYFRYGSLHANVVGLEVVLANGDILDMGCTTANLKDNTGYDMKHLFIGAEGTLGIVTRAALLCPRLPPSRCTTLLACDSFDNVLNVLEIAKKSLGEILAAFEFIDGPAMNLVCQTQSKPLPLPASQDCPYYVLVESHGSCAEHDQAKMDKFLNILYEEDYVVDGVVAASLEQMNAMWYLRESCNPSCVSSGYVYKYDVSLPIPEFPRFVEELKEALNDRTFCSLDYFNWGHVIDGNLHCNVVCRGNFETNSSLRERIDRYVFEGVEKRGGSISAEHGLGQQKRKYMAKLHGSETLSKMYDIKRLFDPNRILNPGKYLPEDCR</sequence>
<dbReference type="InterPro" id="IPR016169">
    <property type="entry name" value="FAD-bd_PCMH_sub2"/>
</dbReference>
<dbReference type="Gene3D" id="3.30.465.10">
    <property type="match status" value="1"/>
</dbReference>
<dbReference type="Gene3D" id="3.30.70.2740">
    <property type="match status" value="1"/>
</dbReference>
<dbReference type="InterPro" id="IPR016171">
    <property type="entry name" value="Vanillyl_alc_oxidase_C-sub2"/>
</dbReference>
<dbReference type="SUPFAM" id="SSF55103">
    <property type="entry name" value="FAD-linked oxidases, C-terminal domain"/>
    <property type="match status" value="1"/>
</dbReference>
<dbReference type="Gene3D" id="3.30.70.2190">
    <property type="match status" value="1"/>
</dbReference>
<dbReference type="FunFam" id="3.30.465.10:FF:000001">
    <property type="entry name" value="D-2-hydroxyglutarate dehydrogenase, mitochondrial"/>
    <property type="match status" value="1"/>
</dbReference>
<dbReference type="Gene3D" id="3.30.43.10">
    <property type="entry name" value="Uridine Diphospho-n-acetylenolpyruvylglucosamine Reductase, domain 2"/>
    <property type="match status" value="1"/>
</dbReference>
<gene>
    <name evidence="7" type="ORF">CYCCA115_LOCUS21854</name>
</gene>
<dbReference type="Proteomes" id="UP001295423">
    <property type="component" value="Unassembled WGS sequence"/>
</dbReference>
<organism evidence="7 8">
    <name type="scientific">Cylindrotheca closterium</name>
    <dbReference type="NCBI Taxonomy" id="2856"/>
    <lineage>
        <taxon>Eukaryota</taxon>
        <taxon>Sar</taxon>
        <taxon>Stramenopiles</taxon>
        <taxon>Ochrophyta</taxon>
        <taxon>Bacillariophyta</taxon>
        <taxon>Bacillariophyceae</taxon>
        <taxon>Bacillariophycidae</taxon>
        <taxon>Bacillariales</taxon>
        <taxon>Bacillariaceae</taxon>
        <taxon>Cylindrotheca</taxon>
    </lineage>
</organism>
<dbReference type="GO" id="GO:0071949">
    <property type="term" value="F:FAD binding"/>
    <property type="evidence" value="ECO:0007669"/>
    <property type="project" value="InterPro"/>
</dbReference>
<dbReference type="SUPFAM" id="SSF56176">
    <property type="entry name" value="FAD-binding/transporter-associated domain-like"/>
    <property type="match status" value="1"/>
</dbReference>
<keyword evidence="8" id="KW-1185">Reference proteome</keyword>
<dbReference type="InterPro" id="IPR006094">
    <property type="entry name" value="Oxid_FAD_bind_N"/>
</dbReference>
<evidence type="ECO:0000259" key="6">
    <source>
        <dbReference type="PROSITE" id="PS51387"/>
    </source>
</evidence>
<name>A0AAD2G8R9_9STRA</name>
<dbReference type="InterPro" id="IPR051264">
    <property type="entry name" value="FAD-oxidored/transferase_4"/>
</dbReference>
<dbReference type="Pfam" id="PF01565">
    <property type="entry name" value="FAD_binding_4"/>
    <property type="match status" value="1"/>
</dbReference>
<evidence type="ECO:0000256" key="5">
    <source>
        <dbReference type="ARBA" id="ARBA00023002"/>
    </source>
</evidence>
<dbReference type="FunFam" id="3.30.43.10:FF:000011">
    <property type="entry name" value="D-lactate dehydrogenase (Cytochrome)"/>
    <property type="match status" value="1"/>
</dbReference>
<keyword evidence="4" id="KW-0274">FAD</keyword>
<dbReference type="GO" id="GO:0016491">
    <property type="term" value="F:oxidoreductase activity"/>
    <property type="evidence" value="ECO:0007669"/>
    <property type="project" value="UniProtKB-KW"/>
</dbReference>
<protein>
    <recommendedName>
        <fullName evidence="6">FAD-binding PCMH-type domain-containing protein</fullName>
    </recommendedName>
</protein>